<dbReference type="SUPFAM" id="SSF51735">
    <property type="entry name" value="NAD(P)-binding Rossmann-fold domains"/>
    <property type="match status" value="1"/>
</dbReference>
<dbReference type="InterPro" id="IPR018931">
    <property type="entry name" value="DUF2520"/>
</dbReference>
<evidence type="ECO:0000313" key="3">
    <source>
        <dbReference type="EMBL" id="KUK36068.1"/>
    </source>
</evidence>
<name>A0A117LB68_9THEO</name>
<evidence type="ECO:0000259" key="1">
    <source>
        <dbReference type="Pfam" id="PF10727"/>
    </source>
</evidence>
<dbReference type="InterPro" id="IPR037108">
    <property type="entry name" value="TM1727-like_C_sf"/>
</dbReference>
<dbReference type="PANTHER" id="PTHR40459">
    <property type="entry name" value="CONSERVED HYPOTHETICAL ALANINE AND LEUCINE RICH PROTEIN"/>
    <property type="match status" value="1"/>
</dbReference>
<proteinExistence type="predicted"/>
<dbReference type="InterPro" id="IPR019665">
    <property type="entry name" value="OxRdtase/DH_put_Rossmann_dom"/>
</dbReference>
<feature type="domain" description="Putative oxidoreductase/dehydrogenase Rossmann-like" evidence="1">
    <location>
        <begin position="3"/>
        <end position="118"/>
    </location>
</feature>
<accession>A0A117LB68</accession>
<comment type="caution">
    <text evidence="3">The sequence shown here is derived from an EMBL/GenBank/DDBJ whole genome shotgun (WGS) entry which is preliminary data.</text>
</comment>
<protein>
    <submittedName>
        <fullName evidence="3">Putative NAD(P) dependent oxidoreductase</fullName>
    </submittedName>
</protein>
<dbReference type="Gene3D" id="3.40.50.720">
    <property type="entry name" value="NAD(P)-binding Rossmann-like Domain"/>
    <property type="match status" value="1"/>
</dbReference>
<dbReference type="PANTHER" id="PTHR40459:SF1">
    <property type="entry name" value="CONSERVED HYPOTHETICAL ALANINE AND LEUCINE RICH PROTEIN"/>
    <property type="match status" value="1"/>
</dbReference>
<dbReference type="Pfam" id="PF10728">
    <property type="entry name" value="DUF2520"/>
    <property type="match status" value="1"/>
</dbReference>
<dbReference type="Proteomes" id="UP000053326">
    <property type="component" value="Unassembled WGS sequence"/>
</dbReference>
<sequence>MPLKLGFIGAGKVGSAFAVLLQQAGYEVVGVASRSRGSADRLAQRLGVPVFPKEELASRSQVLFLTTSDDAIASVAADLAEKGAIHPGQILLHMSGAHSSQVLAPAAERGAVTLSVHPIQSFASVDQAIALLPGSYFSIEGDERGYGFAREMVEKLKGKHFILKSESKVLYHAAACTACNYLVGLLDAAAQLLEAAGVPDEVGLPAFFPLVEGTFENVKKLGIPGALTGPISRGDLGTVAKHLAALEGLPQLLDVYKTLGLVTVEVALKKGTIDEERAAGLRSLLKQS</sequence>
<reference evidence="4" key="1">
    <citation type="journal article" date="2015" name="MBio">
        <title>Genome-Resolved Metagenomic Analysis Reveals Roles for Candidate Phyla and Other Microbial Community Members in Biogeochemical Transformations in Oil Reservoirs.</title>
        <authorList>
            <person name="Hu P."/>
            <person name="Tom L."/>
            <person name="Singh A."/>
            <person name="Thomas B.C."/>
            <person name="Baker B.J."/>
            <person name="Piceno Y.M."/>
            <person name="Andersen G.L."/>
            <person name="Banfield J.F."/>
        </authorList>
    </citation>
    <scope>NUCLEOTIDE SEQUENCE [LARGE SCALE GENOMIC DNA]</scope>
</reference>
<dbReference type="InterPro" id="IPR008927">
    <property type="entry name" value="6-PGluconate_DH-like_C_sf"/>
</dbReference>
<dbReference type="PATRIC" id="fig|85874.4.peg.668"/>
<dbReference type="Pfam" id="PF10727">
    <property type="entry name" value="Rossmann-like"/>
    <property type="match status" value="1"/>
</dbReference>
<dbReference type="EMBL" id="LGFO01000172">
    <property type="protein sequence ID" value="KUK36068.1"/>
    <property type="molecule type" value="Genomic_DNA"/>
</dbReference>
<dbReference type="SUPFAM" id="SSF48179">
    <property type="entry name" value="6-phosphogluconate dehydrogenase C-terminal domain-like"/>
    <property type="match status" value="1"/>
</dbReference>
<evidence type="ECO:0000313" key="4">
    <source>
        <dbReference type="Proteomes" id="UP000053326"/>
    </source>
</evidence>
<evidence type="ECO:0000259" key="2">
    <source>
        <dbReference type="Pfam" id="PF10728"/>
    </source>
</evidence>
<gene>
    <name evidence="3" type="ORF">XD66_1222</name>
</gene>
<feature type="domain" description="DUF2520" evidence="2">
    <location>
        <begin position="136"/>
        <end position="261"/>
    </location>
</feature>
<dbReference type="Gene3D" id="1.10.1040.20">
    <property type="entry name" value="ProC-like, C-terminal domain"/>
    <property type="match status" value="1"/>
</dbReference>
<organism evidence="3 4">
    <name type="scientific">Thermacetogenium phaeum</name>
    <dbReference type="NCBI Taxonomy" id="85874"/>
    <lineage>
        <taxon>Bacteria</taxon>
        <taxon>Bacillati</taxon>
        <taxon>Bacillota</taxon>
        <taxon>Clostridia</taxon>
        <taxon>Thermoanaerobacterales</taxon>
        <taxon>Thermoanaerobacteraceae</taxon>
        <taxon>Thermacetogenium</taxon>
    </lineage>
</organism>
<dbReference type="AlphaFoldDB" id="A0A117LB68"/>
<dbReference type="InterPro" id="IPR036291">
    <property type="entry name" value="NAD(P)-bd_dom_sf"/>
</dbReference>